<dbReference type="RefSeq" id="WP_169163211.1">
    <property type="nucleotide sequence ID" value="NZ_JABBFW010000030.1"/>
</dbReference>
<gene>
    <name evidence="2" type="ORF">HHL10_25415</name>
</gene>
<proteinExistence type="predicted"/>
<feature type="transmembrane region" description="Helical" evidence="1">
    <location>
        <begin position="34"/>
        <end position="55"/>
    </location>
</feature>
<evidence type="ECO:0000313" key="3">
    <source>
        <dbReference type="Proteomes" id="UP000574067"/>
    </source>
</evidence>
<keyword evidence="1" id="KW-1133">Transmembrane helix</keyword>
<dbReference type="EMBL" id="JABBFW010000030">
    <property type="protein sequence ID" value="NML18312.1"/>
    <property type="molecule type" value="Genomic_DNA"/>
</dbReference>
<comment type="caution">
    <text evidence="2">The sequence shown here is derived from an EMBL/GenBank/DDBJ whole genome shotgun (WGS) entry which is preliminary data.</text>
</comment>
<dbReference type="Proteomes" id="UP000574067">
    <property type="component" value="Unassembled WGS sequence"/>
</dbReference>
<name>A0A848FGC6_9BURK</name>
<sequence length="82" mass="9062">MKQRGDRHHGRPGSWPGASDNIAQLARADWRIRLYVWFLRACLGVAAGFVLWLVFETLRAAVLESQNAAIPALAPRPLALLG</sequence>
<dbReference type="AlphaFoldDB" id="A0A848FGC6"/>
<protein>
    <submittedName>
        <fullName evidence="2">Uncharacterized protein</fullName>
    </submittedName>
</protein>
<keyword evidence="3" id="KW-1185">Reference proteome</keyword>
<keyword evidence="1" id="KW-0812">Transmembrane</keyword>
<reference evidence="2 3" key="1">
    <citation type="submission" date="2020-04" db="EMBL/GenBank/DDBJ databases">
        <title>Azohydromonas sp. isolated from soil.</title>
        <authorList>
            <person name="Dahal R.H."/>
        </authorList>
    </citation>
    <scope>NUCLEOTIDE SEQUENCE [LARGE SCALE GENOMIC DNA]</scope>
    <source>
        <strain evidence="2 3">G-1-1-14</strain>
    </source>
</reference>
<evidence type="ECO:0000313" key="2">
    <source>
        <dbReference type="EMBL" id="NML18312.1"/>
    </source>
</evidence>
<keyword evidence="1" id="KW-0472">Membrane</keyword>
<evidence type="ECO:0000256" key="1">
    <source>
        <dbReference type="SAM" id="Phobius"/>
    </source>
</evidence>
<accession>A0A848FGC6</accession>
<organism evidence="2 3">
    <name type="scientific">Azohydromonas caseinilytica</name>
    <dbReference type="NCBI Taxonomy" id="2728836"/>
    <lineage>
        <taxon>Bacteria</taxon>
        <taxon>Pseudomonadati</taxon>
        <taxon>Pseudomonadota</taxon>
        <taxon>Betaproteobacteria</taxon>
        <taxon>Burkholderiales</taxon>
        <taxon>Sphaerotilaceae</taxon>
        <taxon>Azohydromonas</taxon>
    </lineage>
</organism>